<dbReference type="AlphaFoldDB" id="A0A919XZN2"/>
<dbReference type="CDD" id="cd07016">
    <property type="entry name" value="S14_ClpP_1"/>
    <property type="match status" value="1"/>
</dbReference>
<dbReference type="PANTHER" id="PTHR10381">
    <property type="entry name" value="ATP-DEPENDENT CLP PROTEASE PROTEOLYTIC SUBUNIT"/>
    <property type="match status" value="1"/>
</dbReference>
<dbReference type="InterPro" id="IPR001907">
    <property type="entry name" value="ClpP"/>
</dbReference>
<accession>A0A919XZN2</accession>
<name>A0A919XZN2_9BACL</name>
<dbReference type="GO" id="GO:0051117">
    <property type="term" value="F:ATPase binding"/>
    <property type="evidence" value="ECO:0007669"/>
    <property type="project" value="TreeGrafter"/>
</dbReference>
<dbReference type="GO" id="GO:0004176">
    <property type="term" value="F:ATP-dependent peptidase activity"/>
    <property type="evidence" value="ECO:0007669"/>
    <property type="project" value="InterPro"/>
</dbReference>
<keyword evidence="8" id="KW-1185">Reference proteome</keyword>
<keyword evidence="2" id="KW-0963">Cytoplasm</keyword>
<dbReference type="NCBIfam" id="NF045542">
    <property type="entry name" value="Clp_rel_HeadMat"/>
    <property type="match status" value="1"/>
</dbReference>
<sequence length="252" mass="27967">MKNSANKGEKKPYWSFKAAAREGEGELYIYGDIVSWQWDDDDTSANSFKRDLDALGDIHTLQLYINSPGGSVFEGVTIYNILKRHKARVIVHVDGLAASIASVIAMAGDEIHMPRNAMMMIHNPWTFTWGNAAELRKAADDLDRIGGSMKQTYLDRAGDKLDETKLTELLDAETWLSAQECYDYGLCDVVGEANQVAACISKDLFARYRNVPNSLTDSANSTNPHPVASRASEIMQEVALIKNKTMKIELGE</sequence>
<dbReference type="EMBL" id="BORR01000020">
    <property type="protein sequence ID" value="GIO39305.1"/>
    <property type="molecule type" value="Genomic_DNA"/>
</dbReference>
<gene>
    <name evidence="7" type="ORF">J41TS12_41660</name>
</gene>
<dbReference type="SUPFAM" id="SSF52096">
    <property type="entry name" value="ClpP/crotonase"/>
    <property type="match status" value="1"/>
</dbReference>
<dbReference type="Pfam" id="PF00574">
    <property type="entry name" value="CLP_protease"/>
    <property type="match status" value="1"/>
</dbReference>
<evidence type="ECO:0000256" key="1">
    <source>
        <dbReference type="ARBA" id="ARBA00007039"/>
    </source>
</evidence>
<evidence type="ECO:0000256" key="2">
    <source>
        <dbReference type="ARBA" id="ARBA00022490"/>
    </source>
</evidence>
<protein>
    <recommendedName>
        <fullName evidence="6">ATP-dependent Clp protease proteolytic subunit</fullName>
    </recommendedName>
</protein>
<dbReference type="GO" id="GO:0004252">
    <property type="term" value="F:serine-type endopeptidase activity"/>
    <property type="evidence" value="ECO:0007669"/>
    <property type="project" value="InterPro"/>
</dbReference>
<dbReference type="Gene3D" id="3.90.226.10">
    <property type="entry name" value="2-enoyl-CoA Hydratase, Chain A, domain 1"/>
    <property type="match status" value="1"/>
</dbReference>
<comment type="similarity">
    <text evidence="1 6">Belongs to the peptidase S14 family.</text>
</comment>
<keyword evidence="4" id="KW-0378">Hydrolase</keyword>
<evidence type="ECO:0000256" key="3">
    <source>
        <dbReference type="ARBA" id="ARBA00022670"/>
    </source>
</evidence>
<comment type="caution">
    <text evidence="7">The sequence shown here is derived from an EMBL/GenBank/DDBJ whole genome shotgun (WGS) entry which is preliminary data.</text>
</comment>
<dbReference type="InterPro" id="IPR023562">
    <property type="entry name" value="ClpP/TepA"/>
</dbReference>
<evidence type="ECO:0000313" key="8">
    <source>
        <dbReference type="Proteomes" id="UP000681162"/>
    </source>
</evidence>
<keyword evidence="5" id="KW-0720">Serine protease</keyword>
<evidence type="ECO:0000256" key="4">
    <source>
        <dbReference type="ARBA" id="ARBA00022801"/>
    </source>
</evidence>
<evidence type="ECO:0000256" key="5">
    <source>
        <dbReference type="ARBA" id="ARBA00022825"/>
    </source>
</evidence>
<dbReference type="PRINTS" id="PR00127">
    <property type="entry name" value="CLPPROTEASEP"/>
</dbReference>
<dbReference type="GO" id="GO:0009368">
    <property type="term" value="C:endopeptidase Clp complex"/>
    <property type="evidence" value="ECO:0007669"/>
    <property type="project" value="TreeGrafter"/>
</dbReference>
<dbReference type="GO" id="GO:0006515">
    <property type="term" value="P:protein quality control for misfolded or incompletely synthesized proteins"/>
    <property type="evidence" value="ECO:0007669"/>
    <property type="project" value="TreeGrafter"/>
</dbReference>
<reference evidence="7 8" key="1">
    <citation type="submission" date="2021-03" db="EMBL/GenBank/DDBJ databases">
        <title>Antimicrobial resistance genes in bacteria isolated from Japanese honey, and their potential for conferring macrolide and lincosamide resistance in the American foulbrood pathogen Paenibacillus larvae.</title>
        <authorList>
            <person name="Okamoto M."/>
            <person name="Kumagai M."/>
            <person name="Kanamori H."/>
            <person name="Takamatsu D."/>
        </authorList>
    </citation>
    <scope>NUCLEOTIDE SEQUENCE [LARGE SCALE GENOMIC DNA]</scope>
    <source>
        <strain evidence="7 8">J41TS12</strain>
    </source>
</reference>
<evidence type="ECO:0000313" key="7">
    <source>
        <dbReference type="EMBL" id="GIO39305.1"/>
    </source>
</evidence>
<evidence type="ECO:0000256" key="6">
    <source>
        <dbReference type="RuleBase" id="RU003567"/>
    </source>
</evidence>
<proteinExistence type="inferred from homology"/>
<dbReference type="Proteomes" id="UP000681162">
    <property type="component" value="Unassembled WGS sequence"/>
</dbReference>
<dbReference type="RefSeq" id="WP_212942450.1">
    <property type="nucleotide sequence ID" value="NZ_BORR01000020.1"/>
</dbReference>
<dbReference type="PANTHER" id="PTHR10381:SF70">
    <property type="entry name" value="ATP-DEPENDENT CLP PROTEASE PROTEOLYTIC SUBUNIT"/>
    <property type="match status" value="1"/>
</dbReference>
<keyword evidence="3 7" id="KW-0645">Protease</keyword>
<dbReference type="InterPro" id="IPR029045">
    <property type="entry name" value="ClpP/crotonase-like_dom_sf"/>
</dbReference>
<organism evidence="7 8">
    <name type="scientific">Paenibacillus antibioticophila</name>
    <dbReference type="NCBI Taxonomy" id="1274374"/>
    <lineage>
        <taxon>Bacteria</taxon>
        <taxon>Bacillati</taxon>
        <taxon>Bacillota</taxon>
        <taxon>Bacilli</taxon>
        <taxon>Bacillales</taxon>
        <taxon>Paenibacillaceae</taxon>
        <taxon>Paenibacillus</taxon>
    </lineage>
</organism>